<name>T0QEZ6_SAPDV</name>
<dbReference type="Gene3D" id="1.10.238.10">
    <property type="entry name" value="EF-hand"/>
    <property type="match status" value="1"/>
</dbReference>
<evidence type="ECO:0008006" key="3">
    <source>
        <dbReference type="Google" id="ProtNLM"/>
    </source>
</evidence>
<organism evidence="1 2">
    <name type="scientific">Saprolegnia diclina (strain VS20)</name>
    <dbReference type="NCBI Taxonomy" id="1156394"/>
    <lineage>
        <taxon>Eukaryota</taxon>
        <taxon>Sar</taxon>
        <taxon>Stramenopiles</taxon>
        <taxon>Oomycota</taxon>
        <taxon>Saprolegniomycetes</taxon>
        <taxon>Saprolegniales</taxon>
        <taxon>Saprolegniaceae</taxon>
        <taxon>Saprolegnia</taxon>
    </lineage>
</organism>
<dbReference type="EMBL" id="JH767147">
    <property type="protein sequence ID" value="EQC36469.1"/>
    <property type="molecule type" value="Genomic_DNA"/>
</dbReference>
<accession>T0QEZ6</accession>
<dbReference type="AlphaFoldDB" id="T0QEZ6"/>
<sequence>MQFTPQQLVGAGRYSATTRIGNWNEDLMLEEARMKDYRVQKQKGGLGTAHRQKMEQANGRVPHSFADDGILRFNMYLTLEHLQTGGVLACDVWEETFTGSGEFVVSVGRPPSAASARTTFCIVSPTGQSGIVRYGDPFRLMANEALRVDRDSLLPMLFLKSNLKTERSMSPVSSNQNVTLSVTPDTSTLWVATRADVGGAEKLLATSMPVSTADGIGIMHKMTGHLLFADAKNSVATDFGSETEVCCLTVKGHGKCFNLAHEAAGARTPDMHARSALSQNAWRFVLATSPQAAADTRRLPAPSTPASVAYLLVQALTTQHVFGLRQLVQSLQIVDASGGSGLMDREDLKWAIKACEAEASVGLRDDQYDTLLNALDDGKKGFVKVTRFIELVRGPLSDARKGMINQTYDAVSSGLGGAVTLSALAKAYDAGCESAFRSTRAVDFMALWTTTDARGVITRNEFLDVYKDVSRAVDDDSMFEQLLKNAWGV</sequence>
<dbReference type="OMA" id="TYPKDEY"/>
<evidence type="ECO:0000313" key="2">
    <source>
        <dbReference type="Proteomes" id="UP000030762"/>
    </source>
</evidence>
<dbReference type="InterPro" id="IPR011992">
    <property type="entry name" value="EF-hand-dom_pair"/>
</dbReference>
<dbReference type="Proteomes" id="UP000030762">
    <property type="component" value="Unassembled WGS sequence"/>
</dbReference>
<dbReference type="STRING" id="1156394.T0QEZ6"/>
<dbReference type="OrthoDB" id="444540at2759"/>
<gene>
    <name evidence="1" type="ORF">SDRG_05923</name>
</gene>
<protein>
    <recommendedName>
        <fullName evidence="3">EF-hand domain-containing protein</fullName>
    </recommendedName>
</protein>
<reference evidence="1 2" key="1">
    <citation type="submission" date="2012-04" db="EMBL/GenBank/DDBJ databases">
        <title>The Genome Sequence of Saprolegnia declina VS20.</title>
        <authorList>
            <consortium name="The Broad Institute Genome Sequencing Platform"/>
            <person name="Russ C."/>
            <person name="Nusbaum C."/>
            <person name="Tyler B."/>
            <person name="van West P."/>
            <person name="Dieguez-Uribeondo J."/>
            <person name="de Bruijn I."/>
            <person name="Tripathy S."/>
            <person name="Jiang R."/>
            <person name="Young S.K."/>
            <person name="Zeng Q."/>
            <person name="Gargeya S."/>
            <person name="Fitzgerald M."/>
            <person name="Haas B."/>
            <person name="Abouelleil A."/>
            <person name="Alvarado L."/>
            <person name="Arachchi H.M."/>
            <person name="Berlin A."/>
            <person name="Chapman S.B."/>
            <person name="Goldberg J."/>
            <person name="Griggs A."/>
            <person name="Gujja S."/>
            <person name="Hansen M."/>
            <person name="Howarth C."/>
            <person name="Imamovic A."/>
            <person name="Larimer J."/>
            <person name="McCowen C."/>
            <person name="Montmayeur A."/>
            <person name="Murphy C."/>
            <person name="Neiman D."/>
            <person name="Pearson M."/>
            <person name="Priest M."/>
            <person name="Roberts A."/>
            <person name="Saif S."/>
            <person name="Shea T."/>
            <person name="Sisk P."/>
            <person name="Sykes S."/>
            <person name="Wortman J."/>
            <person name="Nusbaum C."/>
            <person name="Birren B."/>
        </authorList>
    </citation>
    <scope>NUCLEOTIDE SEQUENCE [LARGE SCALE GENOMIC DNA]</scope>
    <source>
        <strain evidence="1 2">VS20</strain>
    </source>
</reference>
<evidence type="ECO:0000313" key="1">
    <source>
        <dbReference type="EMBL" id="EQC36469.1"/>
    </source>
</evidence>
<dbReference type="GO" id="GO:0060271">
    <property type="term" value="P:cilium assembly"/>
    <property type="evidence" value="ECO:0007669"/>
    <property type="project" value="TreeGrafter"/>
</dbReference>
<proteinExistence type="predicted"/>
<dbReference type="GeneID" id="19946650"/>
<dbReference type="PANTHER" id="PTHR24274:SF1">
    <property type="entry name" value="CILIA- AND FLAGELLA-ASSOCIATED PROTEIN 161"/>
    <property type="match status" value="1"/>
</dbReference>
<dbReference type="PANTHER" id="PTHR24274">
    <property type="entry name" value="CILIA- AND FLAGELLA-ASSOCIATED PROTEIN 161"/>
    <property type="match status" value="1"/>
</dbReference>
<dbReference type="SUPFAM" id="SSF47473">
    <property type="entry name" value="EF-hand"/>
    <property type="match status" value="1"/>
</dbReference>
<keyword evidence="2" id="KW-1185">Reference proteome</keyword>
<dbReference type="VEuPathDB" id="FungiDB:SDRG_05923"/>
<dbReference type="RefSeq" id="XP_008609890.1">
    <property type="nucleotide sequence ID" value="XM_008611668.1"/>
</dbReference>
<dbReference type="InterPro" id="IPR055325">
    <property type="entry name" value="CF161"/>
</dbReference>
<dbReference type="GO" id="GO:0031514">
    <property type="term" value="C:motile cilium"/>
    <property type="evidence" value="ECO:0007669"/>
    <property type="project" value="TreeGrafter"/>
</dbReference>
<dbReference type="InParanoid" id="T0QEZ6"/>
<dbReference type="eggNOG" id="ENOG502RX7B">
    <property type="taxonomic scope" value="Eukaryota"/>
</dbReference>